<evidence type="ECO:0000313" key="3">
    <source>
        <dbReference type="EMBL" id="RUT35139.1"/>
    </source>
</evidence>
<protein>
    <submittedName>
        <fullName evidence="3">AsmA family protein</fullName>
    </submittedName>
</protein>
<dbReference type="EMBL" id="RZNJ01000001">
    <property type="protein sequence ID" value="RUT35139.1"/>
    <property type="molecule type" value="Genomic_DNA"/>
</dbReference>
<dbReference type="GO" id="GO:0005886">
    <property type="term" value="C:plasma membrane"/>
    <property type="evidence" value="ECO:0007669"/>
    <property type="project" value="TreeGrafter"/>
</dbReference>
<organism evidence="3 4">
    <name type="scientific">Arsenicitalea aurantiaca</name>
    <dbReference type="NCBI Taxonomy" id="1783274"/>
    <lineage>
        <taxon>Bacteria</taxon>
        <taxon>Pseudomonadati</taxon>
        <taxon>Pseudomonadota</taxon>
        <taxon>Alphaproteobacteria</taxon>
        <taxon>Hyphomicrobiales</taxon>
        <taxon>Devosiaceae</taxon>
        <taxon>Arsenicitalea</taxon>
    </lineage>
</organism>
<name>A0A433XM34_9HYPH</name>
<accession>A0A433XM34</accession>
<comment type="caution">
    <text evidence="3">The sequence shown here is derived from an EMBL/GenBank/DDBJ whole genome shotgun (WGS) entry which is preliminary data.</text>
</comment>
<feature type="domain" description="AsmA" evidence="2">
    <location>
        <begin position="7"/>
        <end position="178"/>
    </location>
</feature>
<dbReference type="PANTHER" id="PTHR30441:SF4">
    <property type="entry name" value="PROTEIN ASMA"/>
    <property type="match status" value="1"/>
</dbReference>
<dbReference type="Pfam" id="PF05170">
    <property type="entry name" value="AsmA"/>
    <property type="match status" value="1"/>
</dbReference>
<evidence type="ECO:0000256" key="1">
    <source>
        <dbReference type="SAM" id="MobiDB-lite"/>
    </source>
</evidence>
<evidence type="ECO:0000259" key="2">
    <source>
        <dbReference type="Pfam" id="PF05170"/>
    </source>
</evidence>
<dbReference type="InterPro" id="IPR007844">
    <property type="entry name" value="AsmA"/>
</dbReference>
<dbReference type="AlphaFoldDB" id="A0A433XM34"/>
<dbReference type="GO" id="GO:0090313">
    <property type="term" value="P:regulation of protein targeting to membrane"/>
    <property type="evidence" value="ECO:0007669"/>
    <property type="project" value="TreeGrafter"/>
</dbReference>
<feature type="region of interest" description="Disordered" evidence="1">
    <location>
        <begin position="1132"/>
        <end position="1195"/>
    </location>
</feature>
<proteinExistence type="predicted"/>
<feature type="compositionally biased region" description="Low complexity" evidence="1">
    <location>
        <begin position="1158"/>
        <end position="1167"/>
    </location>
</feature>
<dbReference type="OrthoDB" id="9816380at2"/>
<keyword evidence="4" id="KW-1185">Reference proteome</keyword>
<dbReference type="Proteomes" id="UP000281547">
    <property type="component" value="Unassembled WGS sequence"/>
</dbReference>
<dbReference type="InterPro" id="IPR052894">
    <property type="entry name" value="AsmA-related"/>
</dbReference>
<feature type="compositionally biased region" description="Basic and acidic residues" evidence="1">
    <location>
        <begin position="1134"/>
        <end position="1156"/>
    </location>
</feature>
<gene>
    <name evidence="3" type="ORF">EMQ25_04105</name>
</gene>
<sequence>MLNRLFIVVGMLAIIALAGAFVLPGFIQWGDYRERMQTIAAEVFGAEVEIVGDISFSLLPQPQLHFRDVVVGPSESPTLMVANVEAEFSLLDFLRDQYRITRLVLERPVVEMTLGRDGRLESGIDLAEEVTSASISVASAAIVDGMVRLTDLRSDETFTAANVAGDLRLDAVRGPFAFQGTARIADRPHTVRLSVAALDSADRTQLSVFVQPNDTSYSLSAEGQLAVGTAPGFTGTMSFRQAPDRNATADAGRGNLVLTSDVDIDASRAILSSFTLLPDENRVGSRLTGSADIRLGSQRRFDATLSAGVFSLPPRDIIAEEGPARYELLRLLAELPAPILPDMPGVVDLDVTELNLRAFSLRNVRLSAAASAGGWTIRNATATLPGNTTIRASGELAENAARPAFSGLVRLDTRRLDALAQLWRRPAEANPLFNMPASLEAGLTLAGDRLSLEDGRFVMDGAAHFVSAELDIGAQPRISVIAELAALDARHSAALAALLPDPLQDRSFTQSFPRGHVVVTAEAATIMGLEGRGLAADGAWEGGVLEFDRLAAEEIGGASLDVEFTAFGSLARPELSGSGRIGVSDPAAPALAMALDALGTPPALRSALARLAPAALEITLDAPSGDGSQAIEIDGTLGVAEFGLEGQLGGGVAQLLASPLSLEIAMSATDADGLARQLGLGQTSLLTPGDAVRLSAVLDGPVNGRLRSRLLMEGGGDSIAFAGDLNLADPATPRGNGVVRLSLADPGPLLDLAGGGAIHLPGLIGTAGLEFTGADRIALDGIDGRAGESRIEGTVGLRRDTAGAAIDGRLRIDRMPLEGLLAALAGPAALVQSEGLWPDGPLDMTPEGRAASGRIRVDVAAMIAGEDALFSDAGFDLAWDAQETRLRGLSASLGGGTLGLDASLCCAGPLVDKRLSGRLSLDGVDLDALLPPVPRSVLEGTLTGVAQFESTGASPAALLAAMTGEGSYTVTDLAIAELAPATFARVASLENILELEADALGEIVARELERGILRAPEVAGSFTLAGGVLRSPNLAIEDEDARLFGSSSVALVDLALSGGYTLTPRGPVDADGLISETTARVTANLSGTLLDPVRTLDLGPMVDAIQVRAFELEVDRLEQLRAEDEARSAAAAAERQRIEAERATREAEAEAAREAEEAAAAAAAAAAERARQDAEARRAADAEATRRAAEEDAARRRALEEQIINRPLTLDLLQPQPR</sequence>
<dbReference type="RefSeq" id="WP_127187259.1">
    <property type="nucleotide sequence ID" value="NZ_RZNJ01000001.1"/>
</dbReference>
<feature type="compositionally biased region" description="Basic and acidic residues" evidence="1">
    <location>
        <begin position="1168"/>
        <end position="1195"/>
    </location>
</feature>
<evidence type="ECO:0000313" key="4">
    <source>
        <dbReference type="Proteomes" id="UP000281547"/>
    </source>
</evidence>
<reference evidence="3 4" key="1">
    <citation type="journal article" date="2016" name="Int. J. Syst. Evol. Microbiol.">
        <title>Arsenicitalea aurantiaca gen. nov., sp. nov., a new member of the family Hyphomicrobiaceae, isolated from high-arsenic sediment.</title>
        <authorList>
            <person name="Mu Y."/>
            <person name="Zhou L."/>
            <person name="Zeng X.C."/>
            <person name="Liu L."/>
            <person name="Pan Y."/>
            <person name="Chen X."/>
            <person name="Wang J."/>
            <person name="Li S."/>
            <person name="Li W.J."/>
            <person name="Wang Y."/>
        </authorList>
    </citation>
    <scope>NUCLEOTIDE SEQUENCE [LARGE SCALE GENOMIC DNA]</scope>
    <source>
        <strain evidence="3 4">42-50</strain>
    </source>
</reference>
<dbReference type="PANTHER" id="PTHR30441">
    <property type="entry name" value="DUF748 DOMAIN-CONTAINING PROTEIN"/>
    <property type="match status" value="1"/>
</dbReference>